<evidence type="ECO:0000256" key="3">
    <source>
        <dbReference type="ARBA" id="ARBA00022833"/>
    </source>
</evidence>
<reference evidence="8" key="1">
    <citation type="journal article" date="2019" name="Int. J. Syst. Evol. Microbiol.">
        <title>The Global Catalogue of Microorganisms (GCM) 10K type strain sequencing project: providing services to taxonomists for standard genome sequencing and annotation.</title>
        <authorList>
            <consortium name="The Broad Institute Genomics Platform"/>
            <consortium name="The Broad Institute Genome Sequencing Center for Infectious Disease"/>
            <person name="Wu L."/>
            <person name="Ma J."/>
        </authorList>
    </citation>
    <scope>NUCLEOTIDE SEQUENCE [LARGE SCALE GENOMIC DNA]</scope>
    <source>
        <strain evidence="8">KCTC 52660</strain>
    </source>
</reference>
<dbReference type="InterPro" id="IPR048487">
    <property type="entry name" value="DksA-like_N"/>
</dbReference>
<comment type="caution">
    <text evidence="7">The sequence shown here is derived from an EMBL/GenBank/DDBJ whole genome shotgun (WGS) entry which is preliminary data.</text>
</comment>
<dbReference type="EMBL" id="JBHRSQ010000006">
    <property type="protein sequence ID" value="MFC2990910.1"/>
    <property type="molecule type" value="Genomic_DNA"/>
</dbReference>
<gene>
    <name evidence="7" type="ORF">ACFODV_02565</name>
</gene>
<dbReference type="PROSITE" id="PS01102">
    <property type="entry name" value="ZF_DKSA_1"/>
    <property type="match status" value="1"/>
</dbReference>
<dbReference type="RefSeq" id="WP_379754154.1">
    <property type="nucleotide sequence ID" value="NZ_JBHRSQ010000006.1"/>
</dbReference>
<evidence type="ECO:0000259" key="6">
    <source>
        <dbReference type="Pfam" id="PF21173"/>
    </source>
</evidence>
<protein>
    <submittedName>
        <fullName evidence="7">TraR/DksA family transcriptional regulator</fullName>
    </submittedName>
</protein>
<evidence type="ECO:0000256" key="1">
    <source>
        <dbReference type="ARBA" id="ARBA00022723"/>
    </source>
</evidence>
<feature type="domain" description="DnaK suppressor protein-like N-terminal" evidence="6">
    <location>
        <begin position="8"/>
        <end position="71"/>
    </location>
</feature>
<accession>A0ABV7B3K2</accession>
<dbReference type="SUPFAM" id="SSF57716">
    <property type="entry name" value="Glucocorticoid receptor-like (DNA-binding domain)"/>
    <property type="match status" value="1"/>
</dbReference>
<evidence type="ECO:0000259" key="5">
    <source>
        <dbReference type="Pfam" id="PF01258"/>
    </source>
</evidence>
<evidence type="ECO:0000256" key="4">
    <source>
        <dbReference type="PROSITE-ProRule" id="PRU00510"/>
    </source>
</evidence>
<evidence type="ECO:0000313" key="7">
    <source>
        <dbReference type="EMBL" id="MFC2990910.1"/>
    </source>
</evidence>
<organism evidence="7 8">
    <name type="scientific">Halomonas tibetensis</name>
    <dbReference type="NCBI Taxonomy" id="2259590"/>
    <lineage>
        <taxon>Bacteria</taxon>
        <taxon>Pseudomonadati</taxon>
        <taxon>Pseudomonadota</taxon>
        <taxon>Gammaproteobacteria</taxon>
        <taxon>Oceanospirillales</taxon>
        <taxon>Halomonadaceae</taxon>
        <taxon>Halomonas</taxon>
    </lineage>
</organism>
<keyword evidence="1" id="KW-0479">Metal-binding</keyword>
<keyword evidence="2" id="KW-0863">Zinc-finger</keyword>
<feature type="domain" description="Zinc finger DksA/TraR C4-type" evidence="5">
    <location>
        <begin position="76"/>
        <end position="105"/>
    </location>
</feature>
<dbReference type="InterPro" id="IPR000962">
    <property type="entry name" value="Znf_DskA_TraR"/>
</dbReference>
<dbReference type="Pfam" id="PF21173">
    <property type="entry name" value="DksA-like_N"/>
    <property type="match status" value="1"/>
</dbReference>
<dbReference type="PANTHER" id="PTHR33823:SF4">
    <property type="entry name" value="GENERAL STRESS PROTEIN 16O"/>
    <property type="match status" value="1"/>
</dbReference>
<dbReference type="InterPro" id="IPR020458">
    <property type="entry name" value="Znf_DskA_TraR_CS"/>
</dbReference>
<dbReference type="Proteomes" id="UP001595386">
    <property type="component" value="Unassembled WGS sequence"/>
</dbReference>
<keyword evidence="3" id="KW-0862">Zinc</keyword>
<evidence type="ECO:0000256" key="2">
    <source>
        <dbReference type="ARBA" id="ARBA00022771"/>
    </source>
</evidence>
<sequence length="107" mass="12142">MTNRKGVLEALREDLIGRIEQYRAHKEQRSGPLDKDMEEQAIELQNDEVVDALESESEEELRQVMHALARIDAGEGEVCEACDESIAPERLDAVPFTTLCRQCAELR</sequence>
<proteinExistence type="predicted"/>
<name>A0ABV7B3K2_9GAMM</name>
<dbReference type="Gene3D" id="1.20.120.910">
    <property type="entry name" value="DksA, coiled-coil domain"/>
    <property type="match status" value="1"/>
</dbReference>
<keyword evidence="8" id="KW-1185">Reference proteome</keyword>
<feature type="zinc finger region" description="dksA C4-type" evidence="4">
    <location>
        <begin position="79"/>
        <end position="103"/>
    </location>
</feature>
<dbReference type="PANTHER" id="PTHR33823">
    <property type="entry name" value="RNA POLYMERASE-BINDING TRANSCRIPTION FACTOR DKSA-RELATED"/>
    <property type="match status" value="1"/>
</dbReference>
<dbReference type="Pfam" id="PF01258">
    <property type="entry name" value="zf-dskA_traR"/>
    <property type="match status" value="1"/>
</dbReference>
<evidence type="ECO:0000313" key="8">
    <source>
        <dbReference type="Proteomes" id="UP001595386"/>
    </source>
</evidence>
<dbReference type="PROSITE" id="PS51128">
    <property type="entry name" value="ZF_DKSA_2"/>
    <property type="match status" value="1"/>
</dbReference>